<sequence>MIKRKAPLSLLVILDSISKNTLEFFSVSQSRQCRQIIGRDKAILRHLNSLLLILFVSIVATSCSDDNHKIIEQPSINVLSYYPKSMNIVELQYKPAGQEPGVVDIDKSSQYFGDRVTMFQPEKIIFKNDSVSIIKRGGLIQEYKAEWNKGDLYLYNGVTGTWDYCGSKDGEVTFILNTGFFWVKDNNMHGSLSVIGQKYSLLSYSELVTYLGGNSNNLNNQVAWLRVQYTFELIPKVKL</sequence>
<evidence type="ECO:0000313" key="2">
    <source>
        <dbReference type="Proteomes" id="UP000095541"/>
    </source>
</evidence>
<name>A0A174NB54_BACT4</name>
<evidence type="ECO:0000313" key="1">
    <source>
        <dbReference type="EMBL" id="CUP44451.1"/>
    </source>
</evidence>
<protein>
    <submittedName>
        <fullName evidence="1">Uncharacterized protein</fullName>
    </submittedName>
</protein>
<dbReference type="Proteomes" id="UP000095541">
    <property type="component" value="Unassembled WGS sequence"/>
</dbReference>
<gene>
    <name evidence="1" type="ORF">ERS852557_00614</name>
</gene>
<dbReference type="AlphaFoldDB" id="A0A174NB54"/>
<reference evidence="1 2" key="1">
    <citation type="submission" date="2015-09" db="EMBL/GenBank/DDBJ databases">
        <authorList>
            <consortium name="Pathogen Informatics"/>
        </authorList>
    </citation>
    <scope>NUCLEOTIDE SEQUENCE [LARGE SCALE GENOMIC DNA]</scope>
    <source>
        <strain evidence="1 2">2789STDY5834945</strain>
    </source>
</reference>
<dbReference type="EMBL" id="CZBI01000001">
    <property type="protein sequence ID" value="CUP44451.1"/>
    <property type="molecule type" value="Genomic_DNA"/>
</dbReference>
<organism evidence="1 2">
    <name type="scientific">Bacteroides thetaiotaomicron</name>
    <dbReference type="NCBI Taxonomy" id="818"/>
    <lineage>
        <taxon>Bacteria</taxon>
        <taxon>Pseudomonadati</taxon>
        <taxon>Bacteroidota</taxon>
        <taxon>Bacteroidia</taxon>
        <taxon>Bacteroidales</taxon>
        <taxon>Bacteroidaceae</taxon>
        <taxon>Bacteroides</taxon>
    </lineage>
</organism>
<proteinExistence type="predicted"/>
<accession>A0A174NB54</accession>
<dbReference type="RefSeq" id="WP_253281220.1">
    <property type="nucleotide sequence ID" value="NZ_CZBI01000001.1"/>
</dbReference>